<keyword evidence="6" id="KW-0812">Transmembrane</keyword>
<name>A0A5J5RIY7_GOSBA</name>
<keyword evidence="6" id="KW-1133">Transmembrane helix</keyword>
<evidence type="ECO:0000256" key="5">
    <source>
        <dbReference type="SAM" id="MobiDB-lite"/>
    </source>
</evidence>
<dbReference type="GO" id="GO:0034976">
    <property type="term" value="P:response to endoplasmic reticulum stress"/>
    <property type="evidence" value="ECO:0007669"/>
    <property type="project" value="TreeGrafter"/>
</dbReference>
<dbReference type="PROSITE" id="PS51352">
    <property type="entry name" value="THIOREDOXIN_2"/>
    <property type="match status" value="1"/>
</dbReference>
<organism evidence="8 9">
    <name type="scientific">Gossypium barbadense</name>
    <name type="common">Sea Island cotton</name>
    <name type="synonym">Hibiscus barbadensis</name>
    <dbReference type="NCBI Taxonomy" id="3634"/>
    <lineage>
        <taxon>Eukaryota</taxon>
        <taxon>Viridiplantae</taxon>
        <taxon>Streptophyta</taxon>
        <taxon>Embryophyta</taxon>
        <taxon>Tracheophyta</taxon>
        <taxon>Spermatophyta</taxon>
        <taxon>Magnoliopsida</taxon>
        <taxon>eudicotyledons</taxon>
        <taxon>Gunneridae</taxon>
        <taxon>Pentapetalae</taxon>
        <taxon>rosids</taxon>
        <taxon>malvids</taxon>
        <taxon>Malvales</taxon>
        <taxon>Malvaceae</taxon>
        <taxon>Malvoideae</taxon>
        <taxon>Gossypium</taxon>
    </lineage>
</organism>
<keyword evidence="6" id="KW-0472">Membrane</keyword>
<evidence type="ECO:0000259" key="7">
    <source>
        <dbReference type="PROSITE" id="PS51352"/>
    </source>
</evidence>
<dbReference type="GO" id="GO:0003756">
    <property type="term" value="F:protein disulfide isomerase activity"/>
    <property type="evidence" value="ECO:0007669"/>
    <property type="project" value="TreeGrafter"/>
</dbReference>
<keyword evidence="4" id="KW-0676">Redox-active center</keyword>
<dbReference type="Gene3D" id="3.40.30.10">
    <property type="entry name" value="Glutaredoxin"/>
    <property type="match status" value="2"/>
</dbReference>
<dbReference type="GO" id="GO:0005783">
    <property type="term" value="C:endoplasmic reticulum"/>
    <property type="evidence" value="ECO:0007669"/>
    <property type="project" value="TreeGrafter"/>
</dbReference>
<dbReference type="PANTHER" id="PTHR18929:SF215">
    <property type="entry name" value="PROTEIN DISULFIDE-ISOMERASE 5-2-LIKE"/>
    <property type="match status" value="1"/>
</dbReference>
<feature type="compositionally biased region" description="Basic and acidic residues" evidence="5">
    <location>
        <begin position="427"/>
        <end position="437"/>
    </location>
</feature>
<feature type="transmembrane region" description="Helical" evidence="6">
    <location>
        <begin position="383"/>
        <end position="416"/>
    </location>
</feature>
<reference evidence="9" key="1">
    <citation type="journal article" date="2020" name="Nat. Genet.">
        <title>Genomic diversifications of five Gossypium allopolyploid species and their impact on cotton improvement.</title>
        <authorList>
            <person name="Chen Z.J."/>
            <person name="Sreedasyam A."/>
            <person name="Ando A."/>
            <person name="Song Q."/>
            <person name="De Santiago L.M."/>
            <person name="Hulse-Kemp A.M."/>
            <person name="Ding M."/>
            <person name="Ye W."/>
            <person name="Kirkbride R.C."/>
            <person name="Jenkins J."/>
            <person name="Plott C."/>
            <person name="Lovell J."/>
            <person name="Lin Y.M."/>
            <person name="Vaughn R."/>
            <person name="Liu B."/>
            <person name="Simpson S."/>
            <person name="Scheffler B.E."/>
            <person name="Wen L."/>
            <person name="Saski C.A."/>
            <person name="Grover C.E."/>
            <person name="Hu G."/>
            <person name="Conover J.L."/>
            <person name="Carlson J.W."/>
            <person name="Shu S."/>
            <person name="Boston L.B."/>
            <person name="Williams M."/>
            <person name="Peterson D.G."/>
            <person name="McGee K."/>
            <person name="Jones D.C."/>
            <person name="Wendel J.F."/>
            <person name="Stelly D.M."/>
            <person name="Grimwood J."/>
            <person name="Schmutz J."/>
        </authorList>
    </citation>
    <scope>NUCLEOTIDE SEQUENCE [LARGE SCALE GENOMIC DNA]</scope>
    <source>
        <strain evidence="9">cv. 3-79</strain>
    </source>
</reference>
<feature type="region of interest" description="Disordered" evidence="5">
    <location>
        <begin position="427"/>
        <end position="452"/>
    </location>
</feature>
<sequence>MEKSRKWCFWRKPKIKATPPMPIILLLLLSIFETGISSTADQFKVDGKVLELDESNFDLAISSLNYILVVFYSPWCRHCKLLSPQLDEAAPVLAGLKEPIVIAKVNADKFTRLASKHDVDAYPTLKLFMHGVSMEYYGPRKADSLVQYLKKFVSTDVSILISDSAISDFVEEAGTFFPIFIGFDLNETVLSNLAVKYKKRAWFSVAKGFSDEAKVLYDMEKVPALVAIHPNYKQQSIFYGPFEGEFLEDFIKQNFLPPVVPLNHETLKLLKDEKRKIVLTITADENEDQTQNLIKLLKAAASTNRDLVFGYFGLKQWEDFADKFEANEKTKLPKIIVWDGDEDYFSVIGIESLNNEDQGSQISQFLEGYRQGRTEKKTVKAPLFMGFFNSVVGIVAFFIIFIVVAMMILMIVLLIIISKDNEPVRVGSREEVDRADNSEAESSQHGPGKKED</sequence>
<evidence type="ECO:0000313" key="9">
    <source>
        <dbReference type="Proteomes" id="UP000327439"/>
    </source>
</evidence>
<keyword evidence="9" id="KW-1185">Reference proteome</keyword>
<dbReference type="GO" id="GO:0006457">
    <property type="term" value="P:protein folding"/>
    <property type="evidence" value="ECO:0007669"/>
    <property type="project" value="TreeGrafter"/>
</dbReference>
<gene>
    <name evidence="8" type="ORF">ES319_D05G290400v1</name>
</gene>
<dbReference type="OrthoDB" id="74910at2759"/>
<evidence type="ECO:0000256" key="6">
    <source>
        <dbReference type="SAM" id="Phobius"/>
    </source>
</evidence>
<proteinExistence type="inferred from homology"/>
<evidence type="ECO:0000256" key="2">
    <source>
        <dbReference type="ARBA" id="ARBA00022729"/>
    </source>
</evidence>
<dbReference type="SUPFAM" id="SSF52833">
    <property type="entry name" value="Thioredoxin-like"/>
    <property type="match status" value="2"/>
</dbReference>
<dbReference type="Proteomes" id="UP000327439">
    <property type="component" value="Chromosome D05"/>
</dbReference>
<keyword evidence="3" id="KW-1015">Disulfide bond</keyword>
<dbReference type="Pfam" id="PF13848">
    <property type="entry name" value="Thioredoxin_6"/>
    <property type="match status" value="1"/>
</dbReference>
<accession>A0A5J5RIY7</accession>
<dbReference type="InterPro" id="IPR013766">
    <property type="entry name" value="Thioredoxin_domain"/>
</dbReference>
<keyword evidence="2" id="KW-0732">Signal</keyword>
<dbReference type="FunFam" id="3.40.30.10:FF:000107">
    <property type="entry name" value="Protein disulfide-isomerase 5-2"/>
    <property type="match status" value="1"/>
</dbReference>
<dbReference type="InterPro" id="IPR036249">
    <property type="entry name" value="Thioredoxin-like_sf"/>
</dbReference>
<evidence type="ECO:0000256" key="4">
    <source>
        <dbReference type="ARBA" id="ARBA00023284"/>
    </source>
</evidence>
<evidence type="ECO:0000256" key="1">
    <source>
        <dbReference type="ARBA" id="ARBA00006347"/>
    </source>
</evidence>
<comment type="similarity">
    <text evidence="1">Belongs to the protein disulfide isomerase family.</text>
</comment>
<evidence type="ECO:0000313" key="8">
    <source>
        <dbReference type="EMBL" id="KAB2031223.1"/>
    </source>
</evidence>
<dbReference type="PANTHER" id="PTHR18929">
    <property type="entry name" value="PROTEIN DISULFIDE ISOMERASE"/>
    <property type="match status" value="1"/>
</dbReference>
<dbReference type="EMBL" id="CM018219">
    <property type="protein sequence ID" value="KAB2031223.1"/>
    <property type="molecule type" value="Genomic_DNA"/>
</dbReference>
<feature type="domain" description="Thioredoxin" evidence="7">
    <location>
        <begin position="29"/>
        <end position="154"/>
    </location>
</feature>
<protein>
    <recommendedName>
        <fullName evidence="7">Thioredoxin domain-containing protein</fullName>
    </recommendedName>
</protein>
<dbReference type="Pfam" id="PF00085">
    <property type="entry name" value="Thioredoxin"/>
    <property type="match status" value="1"/>
</dbReference>
<evidence type="ECO:0000256" key="3">
    <source>
        <dbReference type="ARBA" id="ARBA00023157"/>
    </source>
</evidence>
<dbReference type="AlphaFoldDB" id="A0A5J5RIY7"/>
<dbReference type="CDD" id="cd02961">
    <property type="entry name" value="PDI_a_family"/>
    <property type="match status" value="1"/>
</dbReference>